<name>A0A5Q2F9U0_9ACTN</name>
<dbReference type="InterPro" id="IPR036188">
    <property type="entry name" value="FAD/NAD-bd_sf"/>
</dbReference>
<accession>A0A5Q2F9U0</accession>
<protein>
    <submittedName>
        <fullName evidence="2">NAD(P)-binding protein</fullName>
    </submittedName>
</protein>
<dbReference type="InterPro" id="IPR002937">
    <property type="entry name" value="Amino_oxidase"/>
</dbReference>
<dbReference type="EMBL" id="CP045725">
    <property type="protein sequence ID" value="QGF23740.1"/>
    <property type="molecule type" value="Genomic_DNA"/>
</dbReference>
<keyword evidence="3" id="KW-1185">Reference proteome</keyword>
<sequence>MDADVIVIGAGVAGLRCARALEDAGLHVLTVDAGQSVGGRIRSSRIDGFTCDWGLQTLNPQMPAVQRWVDLDRLDMKYPMAAFLVRRTDGPQVFGDPRRVPRLLPSMVRNRMISAGDLTALARWSASGLVGGRVLDSENDTTLVESLDEFRVGRALREELLLPVLYSMLADSSGTTSAAYAKWVLHSILAGTPGLPAHGMQALPELLASQLVSPVRLEVHASAVLETALGVEVRTWGETLRAQKAVVAVSPEAVNQLLPVRRPRMQGVATWWFRAPEAPFSLPVFALDGRGPIGPVWTAVEVTSFAPSYAPPQQHLIAAKTLLDRFDGRANARVVRRHLSAIYGVPTDDWEVVAHFELPNAIPTHRPPLSDRQQVRIWNNVYVAGDHRKTGSLHGAMVSGQRAAEAVLVDLGLTASGSTRHRPVTGLHRLQPAAATEAPAS</sequence>
<dbReference type="Pfam" id="PF01593">
    <property type="entry name" value="Amino_oxidase"/>
    <property type="match status" value="1"/>
</dbReference>
<dbReference type="Gene3D" id="3.50.50.60">
    <property type="entry name" value="FAD/NAD(P)-binding domain"/>
    <property type="match status" value="1"/>
</dbReference>
<dbReference type="KEGG" id="rain:Rai3103_08735"/>
<organism evidence="2 3">
    <name type="scientific">Raineyella fluvialis</name>
    <dbReference type="NCBI Taxonomy" id="2662261"/>
    <lineage>
        <taxon>Bacteria</taxon>
        <taxon>Bacillati</taxon>
        <taxon>Actinomycetota</taxon>
        <taxon>Actinomycetes</taxon>
        <taxon>Propionibacteriales</taxon>
        <taxon>Propionibacteriaceae</taxon>
        <taxon>Raineyella</taxon>
    </lineage>
</organism>
<dbReference type="RefSeq" id="WP_153572270.1">
    <property type="nucleotide sequence ID" value="NZ_CP045725.1"/>
</dbReference>
<dbReference type="PANTHER" id="PTHR42841">
    <property type="entry name" value="AMINE OXIDASE"/>
    <property type="match status" value="1"/>
</dbReference>
<evidence type="ECO:0000313" key="3">
    <source>
        <dbReference type="Proteomes" id="UP000386847"/>
    </source>
</evidence>
<proteinExistence type="predicted"/>
<gene>
    <name evidence="2" type="ORF">Rai3103_08735</name>
</gene>
<evidence type="ECO:0000259" key="1">
    <source>
        <dbReference type="Pfam" id="PF01593"/>
    </source>
</evidence>
<dbReference type="AlphaFoldDB" id="A0A5Q2F9U0"/>
<evidence type="ECO:0000313" key="2">
    <source>
        <dbReference type="EMBL" id="QGF23740.1"/>
    </source>
</evidence>
<dbReference type="SUPFAM" id="SSF51905">
    <property type="entry name" value="FAD/NAD(P)-binding domain"/>
    <property type="match status" value="1"/>
</dbReference>
<dbReference type="Proteomes" id="UP000386847">
    <property type="component" value="Chromosome"/>
</dbReference>
<reference evidence="2 3" key="1">
    <citation type="submission" date="2019-10" db="EMBL/GenBank/DDBJ databases">
        <title>Genomic analysis of Raineyella sp. CBA3103.</title>
        <authorList>
            <person name="Roh S.W."/>
        </authorList>
    </citation>
    <scope>NUCLEOTIDE SEQUENCE [LARGE SCALE GENOMIC DNA]</scope>
    <source>
        <strain evidence="2 3">CBA3103</strain>
    </source>
</reference>
<dbReference type="GO" id="GO:0016491">
    <property type="term" value="F:oxidoreductase activity"/>
    <property type="evidence" value="ECO:0007669"/>
    <property type="project" value="InterPro"/>
</dbReference>
<feature type="domain" description="Amine oxidase" evidence="1">
    <location>
        <begin position="12"/>
        <end position="408"/>
    </location>
</feature>